<reference evidence="8" key="1">
    <citation type="submission" date="2021-01" db="EMBL/GenBank/DDBJ databases">
        <authorList>
            <person name="Corre E."/>
            <person name="Pelletier E."/>
            <person name="Niang G."/>
            <person name="Scheremetjew M."/>
            <person name="Finn R."/>
            <person name="Kale V."/>
            <person name="Holt S."/>
            <person name="Cochrane G."/>
            <person name="Meng A."/>
            <person name="Brown T."/>
            <person name="Cohen L."/>
        </authorList>
    </citation>
    <scope>NUCLEOTIDE SEQUENCE</scope>
    <source>
        <strain evidence="8">CCMP1510</strain>
    </source>
</reference>
<protein>
    <recommendedName>
        <fullName evidence="7">Enhancer of mRNA-decapping protein 4 C-terminal domain-containing protein</fullName>
    </recommendedName>
</protein>
<dbReference type="InterPro" id="IPR045152">
    <property type="entry name" value="EDC4-like"/>
</dbReference>
<comment type="subcellular location">
    <subcellularLocation>
        <location evidence="1">Cytoplasm</location>
        <location evidence="1">P-body</location>
    </subcellularLocation>
</comment>
<feature type="domain" description="Enhancer of mRNA-decapping protein 4 C-terminal" evidence="7">
    <location>
        <begin position="770"/>
        <end position="879"/>
    </location>
</feature>
<dbReference type="Gene3D" id="1.10.220.100">
    <property type="entry name" value="conserved c-terminal region of ge- 1"/>
    <property type="match status" value="1"/>
</dbReference>
<dbReference type="Gene3D" id="2.130.10.10">
    <property type="entry name" value="YVTN repeat-like/Quinoprotein amine dehydrogenase"/>
    <property type="match status" value="1"/>
</dbReference>
<comment type="similarity">
    <text evidence="2">Belongs to the WD repeat EDC4 family.</text>
</comment>
<feature type="compositionally biased region" description="Basic and acidic residues" evidence="6">
    <location>
        <begin position="26"/>
        <end position="52"/>
    </location>
</feature>
<dbReference type="AlphaFoldDB" id="A0A7S3JN70"/>
<feature type="compositionally biased region" description="Polar residues" evidence="6">
    <location>
        <begin position="581"/>
        <end position="590"/>
    </location>
</feature>
<evidence type="ECO:0000256" key="1">
    <source>
        <dbReference type="ARBA" id="ARBA00004201"/>
    </source>
</evidence>
<feature type="compositionally biased region" description="Low complexity" evidence="6">
    <location>
        <begin position="524"/>
        <end position="536"/>
    </location>
</feature>
<proteinExistence type="inferred from homology"/>
<evidence type="ECO:0000256" key="6">
    <source>
        <dbReference type="SAM" id="MobiDB-lite"/>
    </source>
</evidence>
<evidence type="ECO:0000313" key="8">
    <source>
        <dbReference type="EMBL" id="CAE0359729.1"/>
    </source>
</evidence>
<keyword evidence="4" id="KW-0853">WD repeat</keyword>
<dbReference type="Pfam" id="PF21289">
    <property type="entry name" value="EDC4_C"/>
    <property type="match status" value="1"/>
</dbReference>
<feature type="compositionally biased region" description="Low complexity" evidence="6">
    <location>
        <begin position="557"/>
        <end position="576"/>
    </location>
</feature>
<evidence type="ECO:0000256" key="2">
    <source>
        <dbReference type="ARBA" id="ARBA00009639"/>
    </source>
</evidence>
<evidence type="ECO:0000256" key="5">
    <source>
        <dbReference type="ARBA" id="ARBA00022737"/>
    </source>
</evidence>
<dbReference type="PANTHER" id="PTHR15598:SF5">
    <property type="entry name" value="ENHANCER OF MRNA-DECAPPING PROTEIN 4"/>
    <property type="match status" value="1"/>
</dbReference>
<gene>
    <name evidence="8" type="ORF">ALAG00032_LOCUS458</name>
</gene>
<evidence type="ECO:0000256" key="4">
    <source>
        <dbReference type="ARBA" id="ARBA00022574"/>
    </source>
</evidence>
<dbReference type="InterPro" id="IPR036322">
    <property type="entry name" value="WD40_repeat_dom_sf"/>
</dbReference>
<keyword evidence="5" id="KW-0677">Repeat</keyword>
<dbReference type="GO" id="GO:0000932">
    <property type="term" value="C:P-body"/>
    <property type="evidence" value="ECO:0007669"/>
    <property type="project" value="UniProtKB-SubCell"/>
</dbReference>
<dbReference type="GO" id="GO:0031087">
    <property type="term" value="P:deadenylation-independent decapping of nuclear-transcribed mRNA"/>
    <property type="evidence" value="ECO:0007669"/>
    <property type="project" value="InterPro"/>
</dbReference>
<dbReference type="EMBL" id="HBIJ01000606">
    <property type="protein sequence ID" value="CAE0359729.1"/>
    <property type="molecule type" value="Transcribed_RNA"/>
</dbReference>
<dbReference type="InterPro" id="IPR015943">
    <property type="entry name" value="WD40/YVTN_repeat-like_dom_sf"/>
</dbReference>
<evidence type="ECO:0000256" key="3">
    <source>
        <dbReference type="ARBA" id="ARBA00022490"/>
    </source>
</evidence>
<sequence>MATLRAMLGLSGAPANSLGTQANQEAETKVEKKEEKTTIKENNDENDDFKKKENELFSSQKLNKDISEYKVVKLRSPLKTSPVTLYGSDPIEGNGSQIAASEGLVAYAIKGGKVRVLNRNSMSRALLRGKESSIVDLALAPRANISKNNNEKKETRICAVGSDGKGIVWKIEYDEDDSNTEINTEVVYEFEATTMLRISWKPVGDKNIIAYCAGLLLAVIDIDHPLDTTHSWSANANETIIDIDWNITGELILTCNDRGTVSLWHPGLNQPFASFEDLIDPSPNQQTLRFQARWDRLGRIVCLRDNYILSLWDGTLQHRLHLSGIDKTEIARLTLPKATTSLLESKKISAPDDTALGSALDYVFITRGQALLILRLGTDSFDYISCFQQNQIILSFLALAAPLDAARYNEDPEVEDEDSGVESHIFVVQPKAIHYFHFRPATLLNEPPSILAPDNEEPSSTAINATTTTIPAPISAVEESSSQLIYSSGPDLHPPHTQQQSSAPIKSPPFIVATDQPRPITKAPSPSLQQQQVPFQQTPPRPRSAIPVMQHQQHAGPRILPPQNNNRPPPLMQQQPFHFSGTMQQGQQLQPRYPPRGVPPPPPPEFMESLHREISLATARAVDSATRAVAAQFAASAESSRREQLASLARIEARLERLEQALDPAATIQATREAATTVFKDQMMPLVPAFVSATNNIFKRLDENLRARLEEHDKFEIERLTRFEKSWESIVDQISASTSAAVMRNSGGASSAQAIPQQVTSSPRDIREEIKELIHTENDIDGALYRAVECRDVDILLFALQEIGITTVQTASANPIQPLTLICIIQQLGTTLDRSDHVDVLPLKLEWLQFAVLALDPNSPLIVSHVPDVLKQVKAALESLPPNLTSSNTPTILVHVINSLLK</sequence>
<name>A0A7S3JN70_9STRA</name>
<keyword evidence="3" id="KW-0963">Cytoplasm</keyword>
<dbReference type="SUPFAM" id="SSF50978">
    <property type="entry name" value="WD40 repeat-like"/>
    <property type="match status" value="1"/>
</dbReference>
<dbReference type="InterPro" id="IPR044938">
    <property type="entry name" value="EDC4_C_sf"/>
</dbReference>
<feature type="region of interest" description="Disordered" evidence="6">
    <location>
        <begin position="1"/>
        <end position="52"/>
    </location>
</feature>
<organism evidence="8">
    <name type="scientific">Aureoumbra lagunensis</name>
    <dbReference type="NCBI Taxonomy" id="44058"/>
    <lineage>
        <taxon>Eukaryota</taxon>
        <taxon>Sar</taxon>
        <taxon>Stramenopiles</taxon>
        <taxon>Ochrophyta</taxon>
        <taxon>Pelagophyceae</taxon>
        <taxon>Pelagomonadales</taxon>
        <taxon>Aureoumbra</taxon>
    </lineage>
</organism>
<feature type="region of interest" description="Disordered" evidence="6">
    <location>
        <begin position="480"/>
        <end position="600"/>
    </location>
</feature>
<evidence type="ECO:0000259" key="7">
    <source>
        <dbReference type="Pfam" id="PF21289"/>
    </source>
</evidence>
<accession>A0A7S3JN70</accession>
<dbReference type="PANTHER" id="PTHR15598">
    <property type="entry name" value="ENHANCER OF MRNA-DECAPPING PROTEIN 4"/>
    <property type="match status" value="1"/>
</dbReference>
<dbReference type="InterPro" id="IPR049404">
    <property type="entry name" value="EDC4_C"/>
</dbReference>